<comment type="caution">
    <text evidence="2">The sequence shown here is derived from an EMBL/GenBank/DDBJ whole genome shotgun (WGS) entry which is preliminary data.</text>
</comment>
<protein>
    <recommendedName>
        <fullName evidence="1">UV-stimulated scaffold protein A C-terminal domain-containing protein</fullName>
    </recommendedName>
</protein>
<sequence length="170" mass="19383">MRLKAVEFLEKWNSSFGIHYRQIRLGFDYLKNTIRFQFPNVQNKEENGVLAVLDCDENSEEFHPLESRQLRFDINIEKLKLDESLGCEGGGIDFSSLRSKLMAGAPVIKWGSFLDTWGSNRDVLASHRGLELESHRGRVDDDAVIPAKKIAGLNLQATLYKEDQVEIQPC</sequence>
<evidence type="ECO:0000313" key="2">
    <source>
        <dbReference type="EMBL" id="KAB5569326.1"/>
    </source>
</evidence>
<dbReference type="AlphaFoldDB" id="A0A5N5NSF8"/>
<gene>
    <name evidence="2" type="ORF">DKX38_003119</name>
</gene>
<dbReference type="Pfam" id="PF09740">
    <property type="entry name" value="DUF2043"/>
    <property type="match status" value="1"/>
</dbReference>
<accession>A0A5N5NSF8</accession>
<dbReference type="Proteomes" id="UP000326939">
    <property type="component" value="Chromosome 2"/>
</dbReference>
<dbReference type="EMBL" id="VDCV01000002">
    <property type="protein sequence ID" value="KAB5569326.1"/>
    <property type="molecule type" value="Genomic_DNA"/>
</dbReference>
<feature type="domain" description="UV-stimulated scaffold protein A C-terminal" evidence="1">
    <location>
        <begin position="104"/>
        <end position="170"/>
    </location>
</feature>
<dbReference type="GO" id="GO:0000993">
    <property type="term" value="F:RNA polymerase II complex binding"/>
    <property type="evidence" value="ECO:0007669"/>
    <property type="project" value="TreeGrafter"/>
</dbReference>
<dbReference type="GO" id="GO:0006283">
    <property type="term" value="P:transcription-coupled nucleotide-excision repair"/>
    <property type="evidence" value="ECO:0007669"/>
    <property type="project" value="TreeGrafter"/>
</dbReference>
<keyword evidence="3" id="KW-1185">Reference proteome</keyword>
<dbReference type="GO" id="GO:0009411">
    <property type="term" value="P:response to UV"/>
    <property type="evidence" value="ECO:0007669"/>
    <property type="project" value="InterPro"/>
</dbReference>
<dbReference type="InterPro" id="IPR018610">
    <property type="entry name" value="UVSSA"/>
</dbReference>
<organism evidence="2 3">
    <name type="scientific">Salix brachista</name>
    <dbReference type="NCBI Taxonomy" id="2182728"/>
    <lineage>
        <taxon>Eukaryota</taxon>
        <taxon>Viridiplantae</taxon>
        <taxon>Streptophyta</taxon>
        <taxon>Embryophyta</taxon>
        <taxon>Tracheophyta</taxon>
        <taxon>Spermatophyta</taxon>
        <taxon>Magnoliopsida</taxon>
        <taxon>eudicotyledons</taxon>
        <taxon>Gunneridae</taxon>
        <taxon>Pentapetalae</taxon>
        <taxon>rosids</taxon>
        <taxon>fabids</taxon>
        <taxon>Malpighiales</taxon>
        <taxon>Salicaceae</taxon>
        <taxon>Saliceae</taxon>
        <taxon>Salix</taxon>
    </lineage>
</organism>
<evidence type="ECO:0000259" key="1">
    <source>
        <dbReference type="Pfam" id="PF09740"/>
    </source>
</evidence>
<dbReference type="PANTHER" id="PTHR28670">
    <property type="entry name" value="UV-STIMULATED SCAFFOLD PROTEIN A"/>
    <property type="match status" value="1"/>
</dbReference>
<name>A0A5N5NSF8_9ROSI</name>
<dbReference type="GO" id="GO:0005694">
    <property type="term" value="C:chromosome"/>
    <property type="evidence" value="ECO:0007669"/>
    <property type="project" value="TreeGrafter"/>
</dbReference>
<evidence type="ECO:0000313" key="3">
    <source>
        <dbReference type="Proteomes" id="UP000326939"/>
    </source>
</evidence>
<proteinExistence type="predicted"/>
<reference evidence="3" key="1">
    <citation type="journal article" date="2019" name="Gigascience">
        <title>De novo genome assembly of the endangered Acer yangbiense, a plant species with extremely small populations endemic to Yunnan Province, China.</title>
        <authorList>
            <person name="Yang J."/>
            <person name="Wariss H.M."/>
            <person name="Tao L."/>
            <person name="Zhang R."/>
            <person name="Yun Q."/>
            <person name="Hollingsworth P."/>
            <person name="Dao Z."/>
            <person name="Luo G."/>
            <person name="Guo H."/>
            <person name="Ma Y."/>
            <person name="Sun W."/>
        </authorList>
    </citation>
    <scope>NUCLEOTIDE SEQUENCE [LARGE SCALE GENOMIC DNA]</scope>
    <source>
        <strain evidence="3">cv. br00</strain>
    </source>
</reference>
<dbReference type="InterPro" id="IPR049431">
    <property type="entry name" value="UVSSA_C"/>
</dbReference>
<dbReference type="PANTHER" id="PTHR28670:SF1">
    <property type="entry name" value="UV-STIMULATED SCAFFOLD PROTEIN A"/>
    <property type="match status" value="1"/>
</dbReference>